<dbReference type="InterPro" id="IPR035979">
    <property type="entry name" value="RBD_domain_sf"/>
</dbReference>
<evidence type="ECO:0000313" key="8">
    <source>
        <dbReference type="EMBL" id="KAB5571401.1"/>
    </source>
</evidence>
<feature type="compositionally biased region" description="Basic residues" evidence="6">
    <location>
        <begin position="124"/>
        <end position="140"/>
    </location>
</feature>
<dbReference type="PROSITE" id="PS50171">
    <property type="entry name" value="ZF_MATRIN"/>
    <property type="match status" value="1"/>
</dbReference>
<dbReference type="GO" id="GO:0008270">
    <property type="term" value="F:zinc ion binding"/>
    <property type="evidence" value="ECO:0007669"/>
    <property type="project" value="UniProtKB-KW"/>
</dbReference>
<feature type="compositionally biased region" description="Basic residues" evidence="6">
    <location>
        <begin position="174"/>
        <end position="192"/>
    </location>
</feature>
<feature type="region of interest" description="Disordered" evidence="6">
    <location>
        <begin position="97"/>
        <end position="333"/>
    </location>
</feature>
<gene>
    <name evidence="8" type="ORF">PHYPO_G00224580</name>
</gene>
<dbReference type="SUPFAM" id="SSF54928">
    <property type="entry name" value="RNA-binding domain, RBD"/>
    <property type="match status" value="1"/>
</dbReference>
<dbReference type="Gene3D" id="3.30.70.330">
    <property type="match status" value="1"/>
</dbReference>
<name>A0A5N5NXP5_PANHP</name>
<sequence length="630" mass="70624">MKISQATNEPSSRVVSFTPLPAGDGITAELTAIAKRFGSVKKSLFLPNRGFVEMTSLAEAKKLVEYYSANQLKLKGKFIQVTFSCEYNSLREADVNYRTQSRRSHSHRRSSPGRHSIQRDSPSPRRRRSSEKTHSSPKRRCSSERTRSSPKRRHSSERTHSSPKRKCSSERTHSSPKRRHSSEKTHSSRSHHVKEPEDSQKSKESSSTFSNSCHSSSSAAKDEATKSSADTQEKRSVSNSYVESMDSDSDLEGLEVIADDGEELGNDIDDYEPTTHDQENLPSEPMDITDIHTEEQVKPGEVSPNADTAEASNSLKEGQKFEEQEDQEIKEEDHDFLKILENYVTLDEFMEENSSDSQESVEAKASIPKTEGFVEMALASDAERVAANSKNQDIVLRGNVLKIKMSEKFCHLPEEGHRPPPSEDKWPAKREHSEEREESQSSSSAKTTTMNEEEPPSKKAKEEKPSEEKALSVPKEEDVEVKSEPCESVAEVNSEHTEEHNTDMTETQNVELKPPKVENDIDVPPTESSSVASSAGVSEKSQEPTEAPTPPTESVTKPETIIDALSPYEPDVPVGVEFVKMGYYCRVCFLFYSNEDTAKKVHCSSQAHYEKLKKHLEKEKAKAQSNHEKN</sequence>
<feature type="compositionally biased region" description="Basic and acidic residues" evidence="6">
    <location>
        <begin position="220"/>
        <end position="236"/>
    </location>
</feature>
<proteinExistence type="predicted"/>
<feature type="compositionally biased region" description="Low complexity" evidence="6">
    <location>
        <begin position="205"/>
        <end position="218"/>
    </location>
</feature>
<feature type="domain" description="Matrin-type" evidence="7">
    <location>
        <begin position="583"/>
        <end position="614"/>
    </location>
</feature>
<feature type="compositionally biased region" description="Basic residues" evidence="6">
    <location>
        <begin position="100"/>
        <end position="112"/>
    </location>
</feature>
<feature type="compositionally biased region" description="Basic and acidic residues" evidence="6">
    <location>
        <begin position="193"/>
        <end position="204"/>
    </location>
</feature>
<feature type="compositionally biased region" description="Low complexity" evidence="6">
    <location>
        <begin position="527"/>
        <end position="539"/>
    </location>
</feature>
<feature type="compositionally biased region" description="Basic and acidic residues" evidence="6">
    <location>
        <begin position="455"/>
        <end position="485"/>
    </location>
</feature>
<dbReference type="Proteomes" id="UP000327468">
    <property type="component" value="Chromosome 7"/>
</dbReference>
<dbReference type="EMBL" id="VFJC01000008">
    <property type="protein sequence ID" value="KAB5571401.1"/>
    <property type="molecule type" value="Genomic_DNA"/>
</dbReference>
<accession>A0A5N5NXP5</accession>
<feature type="compositionally biased region" description="Basic and acidic residues" evidence="6">
    <location>
        <begin position="493"/>
        <end position="503"/>
    </location>
</feature>
<keyword evidence="5" id="KW-0539">Nucleus</keyword>
<dbReference type="GO" id="GO:0005634">
    <property type="term" value="C:nucleus"/>
    <property type="evidence" value="ECO:0007669"/>
    <property type="project" value="UniProtKB-SubCell"/>
</dbReference>
<keyword evidence="2" id="KW-0479">Metal-binding</keyword>
<reference evidence="8 9" key="1">
    <citation type="submission" date="2019-06" db="EMBL/GenBank/DDBJ databases">
        <title>A chromosome-scale genome assembly of the striped catfish, Pangasianodon hypophthalmus.</title>
        <authorList>
            <person name="Wen M."/>
            <person name="Zahm M."/>
            <person name="Roques C."/>
            <person name="Cabau C."/>
            <person name="Klopp C."/>
            <person name="Donnadieu C."/>
            <person name="Jouanno E."/>
            <person name="Avarre J.-C."/>
            <person name="Campet M."/>
            <person name="Ha T.T.T."/>
            <person name="Dugue R."/>
            <person name="Lampietro C."/>
            <person name="Louis A."/>
            <person name="Herpin A."/>
            <person name="Echchiki A."/>
            <person name="Berthelot C."/>
            <person name="Parey E."/>
            <person name="Roest-Crollius H."/>
            <person name="Braasch I."/>
            <person name="Postlethwait J."/>
            <person name="Bobe J."/>
            <person name="Montfort J."/>
            <person name="Bouchez O."/>
            <person name="Begum T."/>
            <person name="Schartl M."/>
            <person name="Guiguen Y."/>
        </authorList>
    </citation>
    <scope>NUCLEOTIDE SEQUENCE [LARGE SCALE GENOMIC DNA]</scope>
    <source>
        <strain evidence="8 9">Indonesia</strain>
        <tissue evidence="8">Blood</tissue>
    </source>
</reference>
<comment type="subcellular location">
    <subcellularLocation>
        <location evidence="1">Nucleus</location>
    </subcellularLocation>
</comment>
<evidence type="ECO:0000256" key="3">
    <source>
        <dbReference type="ARBA" id="ARBA00022771"/>
    </source>
</evidence>
<dbReference type="GO" id="GO:0003676">
    <property type="term" value="F:nucleic acid binding"/>
    <property type="evidence" value="ECO:0007669"/>
    <property type="project" value="InterPro"/>
</dbReference>
<keyword evidence="3" id="KW-0863">Zinc-finger</keyword>
<feature type="compositionally biased region" description="Basic and acidic residues" evidence="6">
    <location>
        <begin position="410"/>
        <end position="439"/>
    </location>
</feature>
<feature type="compositionally biased region" description="Basic and acidic residues" evidence="6">
    <location>
        <begin position="289"/>
        <end position="298"/>
    </location>
</feature>
<evidence type="ECO:0000313" key="9">
    <source>
        <dbReference type="Proteomes" id="UP000327468"/>
    </source>
</evidence>
<evidence type="ECO:0000256" key="1">
    <source>
        <dbReference type="ARBA" id="ARBA00004123"/>
    </source>
</evidence>
<organism evidence="8 9">
    <name type="scientific">Pangasianodon hypophthalmus</name>
    <name type="common">Striped catfish</name>
    <name type="synonym">Helicophagus hypophthalmus</name>
    <dbReference type="NCBI Taxonomy" id="310915"/>
    <lineage>
        <taxon>Eukaryota</taxon>
        <taxon>Metazoa</taxon>
        <taxon>Chordata</taxon>
        <taxon>Craniata</taxon>
        <taxon>Vertebrata</taxon>
        <taxon>Euteleostomi</taxon>
        <taxon>Actinopterygii</taxon>
        <taxon>Neopterygii</taxon>
        <taxon>Teleostei</taxon>
        <taxon>Ostariophysi</taxon>
        <taxon>Siluriformes</taxon>
        <taxon>Pangasiidae</taxon>
        <taxon>Pangasianodon</taxon>
    </lineage>
</organism>
<dbReference type="InterPro" id="IPR012677">
    <property type="entry name" value="Nucleotide-bd_a/b_plait_sf"/>
</dbReference>
<evidence type="ECO:0000256" key="2">
    <source>
        <dbReference type="ARBA" id="ARBA00022723"/>
    </source>
</evidence>
<dbReference type="InterPro" id="IPR000690">
    <property type="entry name" value="Matrin/U1-C_Znf_C2H2"/>
</dbReference>
<dbReference type="AlphaFoldDB" id="A0A5N5NXP5"/>
<protein>
    <recommendedName>
        <fullName evidence="7">Matrin-type domain-containing protein</fullName>
    </recommendedName>
</protein>
<evidence type="ECO:0000259" key="7">
    <source>
        <dbReference type="PROSITE" id="PS50171"/>
    </source>
</evidence>
<feature type="compositionally biased region" description="Basic residues" evidence="6">
    <location>
        <begin position="148"/>
        <end position="166"/>
    </location>
</feature>
<evidence type="ECO:0000256" key="6">
    <source>
        <dbReference type="SAM" id="MobiDB-lite"/>
    </source>
</evidence>
<keyword evidence="4" id="KW-0862">Zinc</keyword>
<feature type="compositionally biased region" description="Acidic residues" evidence="6">
    <location>
        <begin position="245"/>
        <end position="272"/>
    </location>
</feature>
<keyword evidence="9" id="KW-1185">Reference proteome</keyword>
<evidence type="ECO:0000256" key="5">
    <source>
        <dbReference type="ARBA" id="ARBA00023242"/>
    </source>
</evidence>
<feature type="region of interest" description="Disordered" evidence="6">
    <location>
        <begin position="410"/>
        <end position="560"/>
    </location>
</feature>
<comment type="caution">
    <text evidence="8">The sequence shown here is derived from an EMBL/GenBank/DDBJ whole genome shotgun (WGS) entry which is preliminary data.</text>
</comment>
<evidence type="ECO:0000256" key="4">
    <source>
        <dbReference type="ARBA" id="ARBA00022833"/>
    </source>
</evidence>